<evidence type="ECO:0000313" key="2">
    <source>
        <dbReference type="Proteomes" id="UP000282084"/>
    </source>
</evidence>
<gene>
    <name evidence="1" type="ORF">C8E97_2087</name>
</gene>
<reference evidence="1 2" key="1">
    <citation type="submission" date="2018-10" db="EMBL/GenBank/DDBJ databases">
        <title>Sequencing the genomes of 1000 actinobacteria strains.</title>
        <authorList>
            <person name="Klenk H.-P."/>
        </authorList>
    </citation>
    <scope>NUCLEOTIDE SEQUENCE [LARGE SCALE GENOMIC DNA]</scope>
    <source>
        <strain evidence="1 2">DSM 43800</strain>
    </source>
</reference>
<proteinExistence type="predicted"/>
<sequence>MDLVFTVDGPAGTDELRSLHRTLSREPDLRGLVRLRQRPPAGESLGPVVEAVEVELAPDGPLTVVAGAVLVWLRHRHGSVKVKVTRGADAVEVAAQRIRDLDAASVRHLATEIVTALDGKAQRQS</sequence>
<dbReference type="Pfam" id="PF19953">
    <property type="entry name" value="EACC1"/>
    <property type="match status" value="1"/>
</dbReference>
<accession>A0A495VVW8</accession>
<protein>
    <submittedName>
        <fullName evidence="1">Uncharacterized protein</fullName>
    </submittedName>
</protein>
<dbReference type="RefSeq" id="WP_121003841.1">
    <property type="nucleotide sequence ID" value="NZ_RBXO01000001.1"/>
</dbReference>
<keyword evidence="2" id="KW-1185">Reference proteome</keyword>
<dbReference type="InterPro" id="IPR045428">
    <property type="entry name" value="EACC1"/>
</dbReference>
<organism evidence="1 2">
    <name type="scientific">Saccharothrix australiensis</name>
    <dbReference type="NCBI Taxonomy" id="2072"/>
    <lineage>
        <taxon>Bacteria</taxon>
        <taxon>Bacillati</taxon>
        <taxon>Actinomycetota</taxon>
        <taxon>Actinomycetes</taxon>
        <taxon>Pseudonocardiales</taxon>
        <taxon>Pseudonocardiaceae</taxon>
        <taxon>Saccharothrix</taxon>
    </lineage>
</organism>
<dbReference type="Proteomes" id="UP000282084">
    <property type="component" value="Unassembled WGS sequence"/>
</dbReference>
<dbReference type="AlphaFoldDB" id="A0A495VVW8"/>
<dbReference type="EMBL" id="RBXO01000001">
    <property type="protein sequence ID" value="RKT53522.1"/>
    <property type="molecule type" value="Genomic_DNA"/>
</dbReference>
<evidence type="ECO:0000313" key="1">
    <source>
        <dbReference type="EMBL" id="RKT53522.1"/>
    </source>
</evidence>
<name>A0A495VVW8_9PSEU</name>
<dbReference type="OrthoDB" id="3400184at2"/>
<comment type="caution">
    <text evidence="1">The sequence shown here is derived from an EMBL/GenBank/DDBJ whole genome shotgun (WGS) entry which is preliminary data.</text>
</comment>